<feature type="transmembrane region" description="Helical" evidence="7">
    <location>
        <begin position="464"/>
        <end position="483"/>
    </location>
</feature>
<comment type="function">
    <text evidence="7">Part of an energy-coupled inorganic carbon pump.</text>
</comment>
<dbReference type="PANTHER" id="PTHR42829">
    <property type="entry name" value="NADH-UBIQUINONE OXIDOREDUCTASE CHAIN 5"/>
    <property type="match status" value="1"/>
</dbReference>
<reference evidence="11 12" key="1">
    <citation type="journal article" date="2014" name="ISME J.">
        <title>Candidatus Competibacter-lineage genomes retrieved from metagenomes reveal functional metabolic diversity.</title>
        <authorList>
            <person name="McIlroy S.J."/>
            <person name="Albertsen M."/>
            <person name="Andresen E.K."/>
            <person name="Saunders A.M."/>
            <person name="Kristiansen R."/>
            <person name="Stokholm-Bjerregaard M."/>
            <person name="Nielsen K.L."/>
            <person name="Nielsen P.H."/>
        </authorList>
    </citation>
    <scope>NUCLEOTIDE SEQUENCE [LARGE SCALE GENOMIC DNA]</scope>
    <source>
        <strain evidence="11 12">Run_B_J11</strain>
    </source>
</reference>
<evidence type="ECO:0000256" key="5">
    <source>
        <dbReference type="ARBA" id="ARBA00022989"/>
    </source>
</evidence>
<dbReference type="Pfam" id="PF00361">
    <property type="entry name" value="Proton_antipo_M"/>
    <property type="match status" value="1"/>
</dbReference>
<evidence type="ECO:0000313" key="12">
    <source>
        <dbReference type="Proteomes" id="UP000019184"/>
    </source>
</evidence>
<feature type="transmembrane region" description="Helical" evidence="7">
    <location>
        <begin position="402"/>
        <end position="421"/>
    </location>
</feature>
<protein>
    <recommendedName>
        <fullName evidence="7">Probable inorganic carbon transporter subunit DabB</fullName>
    </recommendedName>
</protein>
<evidence type="ECO:0000256" key="1">
    <source>
        <dbReference type="ARBA" id="ARBA00004127"/>
    </source>
</evidence>
<feature type="transmembrane region" description="Helical" evidence="7">
    <location>
        <begin position="45"/>
        <end position="68"/>
    </location>
</feature>
<keyword evidence="11" id="KW-0560">Oxidoreductase</keyword>
<evidence type="ECO:0000313" key="11">
    <source>
        <dbReference type="EMBL" id="CDH43719.1"/>
    </source>
</evidence>
<dbReference type="GO" id="GO:0003954">
    <property type="term" value="F:NADH dehydrogenase activity"/>
    <property type="evidence" value="ECO:0007669"/>
    <property type="project" value="TreeGrafter"/>
</dbReference>
<feature type="transmembrane region" description="Helical" evidence="7">
    <location>
        <begin position="428"/>
        <end position="452"/>
    </location>
</feature>
<evidence type="ECO:0000259" key="10">
    <source>
        <dbReference type="Pfam" id="PF00662"/>
    </source>
</evidence>
<evidence type="ECO:0000256" key="7">
    <source>
        <dbReference type="HAMAP-Rule" id="MF_00862"/>
    </source>
</evidence>
<keyword evidence="6 7" id="KW-0472">Membrane</keyword>
<feature type="transmembrane region" description="Helical" evidence="7">
    <location>
        <begin position="88"/>
        <end position="107"/>
    </location>
</feature>
<comment type="subcellular location">
    <subcellularLocation>
        <location evidence="7">Cell membrane</location>
        <topology evidence="7">Multi-pass membrane protein</topology>
    </subcellularLocation>
    <subcellularLocation>
        <location evidence="1">Endomembrane system</location>
        <topology evidence="1">Multi-pass membrane protein</topology>
    </subcellularLocation>
    <subcellularLocation>
        <location evidence="8">Membrane</location>
        <topology evidence="8">Multi-pass membrane protein</topology>
    </subcellularLocation>
</comment>
<dbReference type="GO" id="GO:0012505">
    <property type="term" value="C:endomembrane system"/>
    <property type="evidence" value="ECO:0007669"/>
    <property type="project" value="UniProtKB-SubCell"/>
</dbReference>
<comment type="similarity">
    <text evidence="7">Belongs to the inorganic carbon transporter (TC 9.A.2) DabB family.</text>
</comment>
<comment type="caution">
    <text evidence="11">The sequence shown here is derived from an EMBL/GenBank/DDBJ whole genome shotgun (WGS) entry which is preliminary data.</text>
</comment>
<dbReference type="GO" id="GO:0008137">
    <property type="term" value="F:NADH dehydrogenase (ubiquinone) activity"/>
    <property type="evidence" value="ECO:0007669"/>
    <property type="project" value="InterPro"/>
</dbReference>
<name>A0A7U7J306_9GAMM</name>
<feature type="domain" description="NADH:quinone oxidoreductase/Mrp antiporter transmembrane" evidence="9">
    <location>
        <begin position="139"/>
        <end position="363"/>
    </location>
</feature>
<dbReference type="NCBIfam" id="NF006029">
    <property type="entry name" value="PRK08168.1"/>
    <property type="match status" value="1"/>
</dbReference>
<keyword evidence="5 7" id="KW-1133">Transmembrane helix</keyword>
<dbReference type="PRINTS" id="PR01434">
    <property type="entry name" value="NADHDHGNASE5"/>
</dbReference>
<dbReference type="Pfam" id="PF00662">
    <property type="entry name" value="Proton_antipo_N"/>
    <property type="match status" value="1"/>
</dbReference>
<feature type="transmembrane region" description="Helical" evidence="7">
    <location>
        <begin position="181"/>
        <end position="200"/>
    </location>
</feature>
<organism evidence="11 12">
    <name type="scientific">Candidatus Contendobacter odensis Run_B_J11</name>
    <dbReference type="NCBI Taxonomy" id="1400861"/>
    <lineage>
        <taxon>Bacteria</taxon>
        <taxon>Pseudomonadati</taxon>
        <taxon>Pseudomonadota</taxon>
        <taxon>Gammaproteobacteria</taxon>
        <taxon>Candidatus Competibacteraceae</taxon>
        <taxon>Candidatus Contendibacter</taxon>
    </lineage>
</organism>
<evidence type="ECO:0000256" key="3">
    <source>
        <dbReference type="ARBA" id="ARBA00022475"/>
    </source>
</evidence>
<dbReference type="PANTHER" id="PTHR42829:SF1">
    <property type="entry name" value="INORGANIC CARBON TRANSPORTER SUBUNIT DABB-RELATED"/>
    <property type="match status" value="1"/>
</dbReference>
<accession>A0A7U7J306</accession>
<evidence type="ECO:0000259" key="9">
    <source>
        <dbReference type="Pfam" id="PF00361"/>
    </source>
</evidence>
<dbReference type="AlphaFoldDB" id="A0A7U7J306"/>
<dbReference type="RefSeq" id="WP_051497351.1">
    <property type="nucleotide sequence ID" value="NZ_CBTK010000035.1"/>
</dbReference>
<dbReference type="InterPro" id="IPR001750">
    <property type="entry name" value="ND/Mrp_TM"/>
</dbReference>
<proteinExistence type="inferred from homology"/>
<dbReference type="InterPro" id="IPR046396">
    <property type="entry name" value="Transporter_DabB"/>
</dbReference>
<dbReference type="InterPro" id="IPR001516">
    <property type="entry name" value="Proton_antipo_N"/>
</dbReference>
<keyword evidence="3 7" id="KW-1003">Cell membrane</keyword>
<comment type="subunit">
    <text evidence="7">Forms a complex with DabA.</text>
</comment>
<dbReference type="EMBL" id="CBTK010000035">
    <property type="protein sequence ID" value="CDH43719.1"/>
    <property type="molecule type" value="Genomic_DNA"/>
</dbReference>
<feature type="domain" description="NADH-Ubiquinone oxidoreductase (complex I) chain 5 N-terminal" evidence="10">
    <location>
        <begin position="80"/>
        <end position="121"/>
    </location>
</feature>
<feature type="transmembrane region" description="Helical" evidence="7">
    <location>
        <begin position="12"/>
        <end position="33"/>
    </location>
</feature>
<dbReference type="GO" id="GO:0005886">
    <property type="term" value="C:plasma membrane"/>
    <property type="evidence" value="ECO:0007669"/>
    <property type="project" value="UniProtKB-SubCell"/>
</dbReference>
<evidence type="ECO:0000256" key="2">
    <source>
        <dbReference type="ARBA" id="ARBA00022448"/>
    </source>
</evidence>
<dbReference type="Proteomes" id="UP000019184">
    <property type="component" value="Unassembled WGS sequence"/>
</dbReference>
<keyword evidence="12" id="KW-1185">Reference proteome</keyword>
<gene>
    <name evidence="7" type="primary">dabB</name>
    <name evidence="11" type="ORF">BN874_130044</name>
</gene>
<dbReference type="GO" id="GO:0015990">
    <property type="term" value="P:electron transport coupled proton transport"/>
    <property type="evidence" value="ECO:0007669"/>
    <property type="project" value="TreeGrafter"/>
</dbReference>
<dbReference type="GO" id="GO:0042773">
    <property type="term" value="P:ATP synthesis coupled electron transport"/>
    <property type="evidence" value="ECO:0007669"/>
    <property type="project" value="InterPro"/>
</dbReference>
<dbReference type="OrthoDB" id="9768329at2"/>
<evidence type="ECO:0000256" key="8">
    <source>
        <dbReference type="RuleBase" id="RU000320"/>
    </source>
</evidence>
<keyword evidence="4 7" id="KW-0812">Transmembrane</keyword>
<feature type="transmembrane region" description="Helical" evidence="7">
    <location>
        <begin position="253"/>
        <end position="274"/>
    </location>
</feature>
<keyword evidence="2 7" id="KW-0813">Transport</keyword>
<evidence type="ECO:0000256" key="6">
    <source>
        <dbReference type="ARBA" id="ARBA00023136"/>
    </source>
</evidence>
<sequence>MNDTLPMQAIPLFAIPLFYLLAAWIPSLSRLALERRWLLAQASTVLAMGCVLLSLVVLAVSGPAVVPGPTVATLGKLGALTLSVRTDAVGGIVLLLVSFIGWVIVRYSQSYLGGDRGQARYIRALLSTLAAVSLIVVTNNLIMLALAWLAASLTLHQLLTFYNDRPQALIAAHKKFIASRVADLCLFLAVALIGATLGSVEIDQVLVRVQGLVALPFSLQAAAVLIAATALLKCAQLPVHGWLIQVMEAPTPVSALLHAGVVNLGGFVLIRLSALMMDAVAAQTLLVVVGSVTAIVAALVMMTRISIKVMLAWSTCAQMGFMLMQCGLGAYDLALLHLVAHSLYKAHAFLGAGGAVEQARLRQMTPSQPVVGLGTSLIGALAGLFMVTVAGFLWGIHPGQQPALYALAGIVCLALTPLLTVEALRIGGLWPLTLLLGAFGVAFAYFGLHQWFSLWVALPDTGHGAGAGLVGWVLLCFALLFLLQGVIRARPQGLVAQRLYPWFYAGLHLDELFTRATFRFWPARLAPEPTTAIVRSHLPTTIPGVL</sequence>
<feature type="transmembrane region" description="Helical" evidence="7">
    <location>
        <begin position="212"/>
        <end position="232"/>
    </location>
</feature>
<feature type="transmembrane region" description="Helical" evidence="7">
    <location>
        <begin position="280"/>
        <end position="301"/>
    </location>
</feature>
<dbReference type="InterPro" id="IPR003945">
    <property type="entry name" value="NU5C-like"/>
</dbReference>
<evidence type="ECO:0000256" key="4">
    <source>
        <dbReference type="ARBA" id="ARBA00022692"/>
    </source>
</evidence>
<feature type="transmembrane region" description="Helical" evidence="7">
    <location>
        <begin position="370"/>
        <end position="396"/>
    </location>
</feature>
<dbReference type="HAMAP" id="MF_00862">
    <property type="entry name" value="DabB"/>
    <property type="match status" value="1"/>
</dbReference>